<feature type="binding site" evidence="9">
    <location>
        <begin position="261"/>
        <end position="263"/>
    </location>
    <ligand>
        <name>ATP</name>
        <dbReference type="ChEBI" id="CHEBI:30616"/>
    </ligand>
</feature>
<dbReference type="AlphaFoldDB" id="W6MFI9"/>
<evidence type="ECO:0000256" key="7">
    <source>
        <dbReference type="ARBA" id="ARBA00034892"/>
    </source>
</evidence>
<dbReference type="GO" id="GO:0070158">
    <property type="term" value="P:mitochondrial seryl-tRNA aminoacylation"/>
    <property type="evidence" value="ECO:0007669"/>
    <property type="project" value="EnsemblFungi"/>
</dbReference>
<feature type="binding site" evidence="9">
    <location>
        <begin position="277"/>
        <end position="280"/>
    </location>
    <ligand>
        <name>ATP</name>
        <dbReference type="ChEBI" id="CHEBI:30616"/>
    </ligand>
</feature>
<feature type="binding site" evidence="8">
    <location>
        <position position="232"/>
    </location>
    <ligand>
        <name>L-serine</name>
        <dbReference type="ChEBI" id="CHEBI:33384"/>
    </ligand>
</feature>
<evidence type="ECO:0000256" key="9">
    <source>
        <dbReference type="PIRSR" id="PIRSR001529-2"/>
    </source>
</evidence>
<dbReference type="InterPro" id="IPR010978">
    <property type="entry name" value="tRNA-bd_arm"/>
</dbReference>
<feature type="coiled-coil region" evidence="10">
    <location>
        <begin position="80"/>
        <end position="107"/>
    </location>
</feature>
<evidence type="ECO:0000256" key="1">
    <source>
        <dbReference type="ARBA" id="ARBA00012840"/>
    </source>
</evidence>
<feature type="binding site" evidence="8">
    <location>
        <position position="383"/>
    </location>
    <ligand>
        <name>L-serine</name>
        <dbReference type="ChEBI" id="CHEBI:33384"/>
    </ligand>
</feature>
<keyword evidence="4 9" id="KW-0067">ATP-binding</keyword>
<dbReference type="InterPro" id="IPR002314">
    <property type="entry name" value="aa-tRNA-synt_IIb"/>
</dbReference>
<feature type="binding site" evidence="8">
    <location>
        <position position="284"/>
    </location>
    <ligand>
        <name>L-serine</name>
        <dbReference type="ChEBI" id="CHEBI:33384"/>
    </ligand>
</feature>
<evidence type="ECO:0000256" key="10">
    <source>
        <dbReference type="SAM" id="Coils"/>
    </source>
</evidence>
<dbReference type="SUPFAM" id="SSF46589">
    <property type="entry name" value="tRNA-binding arm"/>
    <property type="match status" value="1"/>
</dbReference>
<dbReference type="STRING" id="1382522.W6MFI9"/>
<name>W6MFI9_9ASCO</name>
<feature type="domain" description="Aminoacyl-transfer RNA synthetases class-II family profile" evidence="11">
    <location>
        <begin position="139"/>
        <end position="411"/>
    </location>
</feature>
<keyword evidence="5" id="KW-0030">Aminoacyl-tRNA synthetase</keyword>
<organism evidence="12 13">
    <name type="scientific">Kuraishia capsulata CBS 1993</name>
    <dbReference type="NCBI Taxonomy" id="1382522"/>
    <lineage>
        <taxon>Eukaryota</taxon>
        <taxon>Fungi</taxon>
        <taxon>Dikarya</taxon>
        <taxon>Ascomycota</taxon>
        <taxon>Saccharomycotina</taxon>
        <taxon>Pichiomycetes</taxon>
        <taxon>Pichiales</taxon>
        <taxon>Pichiaceae</taxon>
        <taxon>Kuraishia</taxon>
    </lineage>
</organism>
<dbReference type="SUPFAM" id="SSF55681">
    <property type="entry name" value="Class II aaRS and biotin synthetases"/>
    <property type="match status" value="1"/>
</dbReference>
<protein>
    <recommendedName>
        <fullName evidence="1">serine--tRNA ligase</fullName>
        <ecNumber evidence="1">6.1.1.11</ecNumber>
    </recommendedName>
    <alternativeName>
        <fullName evidence="6">Seryl-tRNA synthetase</fullName>
    </alternativeName>
    <alternativeName>
        <fullName evidence="7">Seryl-tRNA(Ser) synthetase</fullName>
    </alternativeName>
</protein>
<dbReference type="InterPro" id="IPR042103">
    <property type="entry name" value="SerRS_1_N_sf"/>
</dbReference>
<evidence type="ECO:0000256" key="6">
    <source>
        <dbReference type="ARBA" id="ARBA00031113"/>
    </source>
</evidence>
<dbReference type="GO" id="GO:0005524">
    <property type="term" value="F:ATP binding"/>
    <property type="evidence" value="ECO:0007669"/>
    <property type="project" value="UniProtKB-KW"/>
</dbReference>
<dbReference type="OrthoDB" id="10264585at2759"/>
<evidence type="ECO:0000256" key="4">
    <source>
        <dbReference type="ARBA" id="ARBA00022840"/>
    </source>
</evidence>
<dbReference type="EC" id="6.1.1.11" evidence="1"/>
<dbReference type="GO" id="GO:0005739">
    <property type="term" value="C:mitochondrion"/>
    <property type="evidence" value="ECO:0007669"/>
    <property type="project" value="EnsemblFungi"/>
</dbReference>
<dbReference type="PIRSF" id="PIRSF001529">
    <property type="entry name" value="Ser-tRNA-synth_IIa"/>
    <property type="match status" value="1"/>
</dbReference>
<dbReference type="InterPro" id="IPR006195">
    <property type="entry name" value="aa-tRNA-synth_II"/>
</dbReference>
<dbReference type="HOGENOM" id="CLU_023797_4_3_1"/>
<evidence type="ECO:0000313" key="13">
    <source>
        <dbReference type="Proteomes" id="UP000019384"/>
    </source>
</evidence>
<reference evidence="12" key="2">
    <citation type="submission" date="2014-02" db="EMBL/GenBank/DDBJ databases">
        <title>Complete DNA sequence of /Kuraishia capsulata/ illustrates novel genomic features among budding yeasts (/Saccharomycotina/).</title>
        <authorList>
            <person name="Morales L."/>
            <person name="Noel B."/>
            <person name="Porcel B."/>
            <person name="Marcet-Houben M."/>
            <person name="Hullo M-F."/>
            <person name="Sacerdot C."/>
            <person name="Tekaia F."/>
            <person name="Leh-Louis V."/>
            <person name="Despons L."/>
            <person name="Khanna V."/>
            <person name="Aury J-M."/>
            <person name="Barbe V."/>
            <person name="Couloux A."/>
            <person name="Labadie K."/>
            <person name="Pelletier E."/>
            <person name="Souciet J-L."/>
            <person name="Boekhout T."/>
            <person name="Gabaldon T."/>
            <person name="Wincker P."/>
            <person name="Dujon B."/>
        </authorList>
    </citation>
    <scope>NUCLEOTIDE SEQUENCE</scope>
    <source>
        <strain evidence="12">CBS 1993</strain>
    </source>
</reference>
<dbReference type="Gene3D" id="1.10.287.40">
    <property type="entry name" value="Serine-tRNA synthetase, tRNA binding domain"/>
    <property type="match status" value="1"/>
</dbReference>
<dbReference type="PANTHER" id="PTHR11778">
    <property type="entry name" value="SERYL-TRNA SYNTHETASE"/>
    <property type="match status" value="1"/>
</dbReference>
<dbReference type="PRINTS" id="PR00981">
    <property type="entry name" value="TRNASYNTHSER"/>
</dbReference>
<keyword evidence="3" id="KW-0547">Nucleotide-binding</keyword>
<dbReference type="PROSITE" id="PS50862">
    <property type="entry name" value="AA_TRNA_LIGASE_II"/>
    <property type="match status" value="1"/>
</dbReference>
<proteinExistence type="predicted"/>
<feature type="site" description="Important for serine binding" evidence="8">
    <location>
        <position position="385"/>
    </location>
</feature>
<accession>W6MFI9</accession>
<sequence>MKFPLRSTNALSRPVFNFSHIYTNLGALSEITRLRNVKVDLDLFAHNYEKWSELRQSFTELRKLQTAESKQKNEASLAKLRLLKPQLKELKDKISELEDSMLLAAESLPNAISPNVGSEAQLVKTINPDFKLDHSENRDHKAIMERLGLVDFANASRVTGNSWYYLMGDAARLEQALIQYALDKARTYGFKLVSPPSIVKDEISFACGFKPRDQNGETQVYQLPDELSLTGTAEIPIAGLKSNQILTDLPHRICGVSRSFRAEAGARGRDTRGLYRVHEFNKVELFIWCENDLEKSEAEFEKLVQFQMEFVESLGLHAMVLNMPYDDLGAPAYCKYDIECWMPGRNAFGEVTSSSICLDYQATRLSTTYRDSNNKVRFVHTLNGTACAVPRVILAIVENFWDEATDSILVPKVLRPYMGGQERIVKQ</sequence>
<dbReference type="InterPro" id="IPR045864">
    <property type="entry name" value="aa-tRNA-synth_II/BPL/LPL"/>
</dbReference>
<dbReference type="InterPro" id="IPR002317">
    <property type="entry name" value="Ser-tRNA-ligase_type_1"/>
</dbReference>
<evidence type="ECO:0000256" key="3">
    <source>
        <dbReference type="ARBA" id="ARBA00022741"/>
    </source>
</evidence>
<feature type="binding site" evidence="9">
    <location>
        <begin position="350"/>
        <end position="353"/>
    </location>
    <ligand>
        <name>ATP</name>
        <dbReference type="ChEBI" id="CHEBI:30616"/>
    </ligand>
</feature>
<evidence type="ECO:0000256" key="5">
    <source>
        <dbReference type="ARBA" id="ARBA00023146"/>
    </source>
</evidence>
<dbReference type="GeneID" id="34517514"/>
<evidence type="ECO:0000256" key="2">
    <source>
        <dbReference type="ARBA" id="ARBA00022598"/>
    </source>
</evidence>
<dbReference type="Pfam" id="PF00587">
    <property type="entry name" value="tRNA-synt_2b"/>
    <property type="match status" value="1"/>
</dbReference>
<keyword evidence="2" id="KW-0436">Ligase</keyword>
<keyword evidence="13" id="KW-1185">Reference proteome</keyword>
<evidence type="ECO:0000313" key="12">
    <source>
        <dbReference type="EMBL" id="CDK24108.1"/>
    </source>
</evidence>
<dbReference type="NCBIfam" id="TIGR00414">
    <property type="entry name" value="serS"/>
    <property type="match status" value="1"/>
</dbReference>
<dbReference type="Proteomes" id="UP000019384">
    <property type="component" value="Unassembled WGS sequence"/>
</dbReference>
<dbReference type="GO" id="GO:0004828">
    <property type="term" value="F:serine-tRNA ligase activity"/>
    <property type="evidence" value="ECO:0007669"/>
    <property type="project" value="UniProtKB-EC"/>
</dbReference>
<keyword evidence="10" id="KW-0175">Coiled coil</keyword>
<dbReference type="Gene3D" id="3.30.930.10">
    <property type="entry name" value="Bira Bifunctional Protein, Domain 2"/>
    <property type="match status" value="1"/>
</dbReference>
<evidence type="ECO:0000256" key="8">
    <source>
        <dbReference type="PIRSR" id="PIRSR001529-1"/>
    </source>
</evidence>
<feature type="binding site" evidence="8">
    <location>
        <position position="261"/>
    </location>
    <ligand>
        <name>L-serine</name>
        <dbReference type="ChEBI" id="CHEBI:33384"/>
    </ligand>
</feature>
<evidence type="ECO:0000259" key="11">
    <source>
        <dbReference type="PROSITE" id="PS50862"/>
    </source>
</evidence>
<dbReference type="RefSeq" id="XP_022456126.1">
    <property type="nucleotide sequence ID" value="XM_022604570.1"/>
</dbReference>
<dbReference type="EMBL" id="HG793125">
    <property type="protein sequence ID" value="CDK24108.1"/>
    <property type="molecule type" value="Genomic_DNA"/>
</dbReference>
<gene>
    <name evidence="12" type="ORF">KUCA_T00000068001</name>
</gene>
<reference evidence="12" key="1">
    <citation type="submission" date="2013-12" db="EMBL/GenBank/DDBJ databases">
        <authorList>
            <person name="Genoscope - CEA"/>
        </authorList>
    </citation>
    <scope>NUCLEOTIDE SEQUENCE</scope>
    <source>
        <strain evidence="12">CBS 1993</strain>
    </source>
</reference>